<protein>
    <recommendedName>
        <fullName evidence="4">Secreted protein</fullName>
    </recommendedName>
</protein>
<proteinExistence type="predicted"/>
<feature type="chain" id="PRO_5045791243" description="Secreted protein" evidence="1">
    <location>
        <begin position="19"/>
        <end position="75"/>
    </location>
</feature>
<name>A0ABR3E502_9TRYP</name>
<keyword evidence="1" id="KW-0732">Signal</keyword>
<feature type="signal peptide" evidence="1">
    <location>
        <begin position="1"/>
        <end position="18"/>
    </location>
</feature>
<keyword evidence="3" id="KW-1185">Reference proteome</keyword>
<evidence type="ECO:0008006" key="4">
    <source>
        <dbReference type="Google" id="ProtNLM"/>
    </source>
</evidence>
<organism evidence="2 3">
    <name type="scientific">Leishmania shawi</name>
    <dbReference type="NCBI Taxonomy" id="5680"/>
    <lineage>
        <taxon>Eukaryota</taxon>
        <taxon>Discoba</taxon>
        <taxon>Euglenozoa</taxon>
        <taxon>Kinetoplastea</taxon>
        <taxon>Metakinetoplastina</taxon>
        <taxon>Trypanosomatida</taxon>
        <taxon>Trypanosomatidae</taxon>
        <taxon>Leishmaniinae</taxon>
        <taxon>Leishmania</taxon>
        <taxon>Leishmania guyanensis species complex</taxon>
    </lineage>
</organism>
<dbReference type="EMBL" id="JBAMZM010000029">
    <property type="protein sequence ID" value="KAL0502009.1"/>
    <property type="molecule type" value="Genomic_DNA"/>
</dbReference>
<dbReference type="Proteomes" id="UP001443563">
    <property type="component" value="Unassembled WGS sequence"/>
</dbReference>
<evidence type="ECO:0000256" key="1">
    <source>
        <dbReference type="SAM" id="SignalP"/>
    </source>
</evidence>
<evidence type="ECO:0000313" key="3">
    <source>
        <dbReference type="Proteomes" id="UP001443563"/>
    </source>
</evidence>
<accession>A0ABR3E502</accession>
<gene>
    <name evidence="2" type="ORF">Q4I29_005079</name>
</gene>
<comment type="caution">
    <text evidence="2">The sequence shown here is derived from an EMBL/GenBank/DDBJ whole genome shotgun (WGS) entry which is preliminary data.</text>
</comment>
<evidence type="ECO:0000313" key="2">
    <source>
        <dbReference type="EMBL" id="KAL0502009.1"/>
    </source>
</evidence>
<sequence length="75" mass="8281">MCVCVCVCVWASLPPVLSSSSVRAFFSFCRSLFWWHIVLTDAAQLSASPPFQLHLLASHLLSLHTRTHAHVSADS</sequence>
<reference evidence="2 3" key="1">
    <citation type="submission" date="2024-02" db="EMBL/GenBank/DDBJ databases">
        <title>FIRST GENOME SEQUENCES OF Leishmania (Viannia) shawi, Leishmania (Viannia) lindenbergi AND Leishmania (Viannia) utingensis.</title>
        <authorList>
            <person name="Resadore F."/>
            <person name="Custodio M.G.F."/>
            <person name="Boite M.C."/>
            <person name="Cupolillo E."/>
            <person name="Ferreira G.E.M."/>
        </authorList>
    </citation>
    <scope>NUCLEOTIDE SEQUENCE [LARGE SCALE GENOMIC DNA]</scope>
    <source>
        <strain evidence="2 3">MCEB/BR/1984/M8408</strain>
    </source>
</reference>